<evidence type="ECO:0000313" key="1">
    <source>
        <dbReference type="EMBL" id="PRX57467.1"/>
    </source>
</evidence>
<organism evidence="1 2">
    <name type="scientific">Flagellimonas meridianipacifica</name>
    <dbReference type="NCBI Taxonomy" id="1080225"/>
    <lineage>
        <taxon>Bacteria</taxon>
        <taxon>Pseudomonadati</taxon>
        <taxon>Bacteroidota</taxon>
        <taxon>Flavobacteriia</taxon>
        <taxon>Flavobacteriales</taxon>
        <taxon>Flavobacteriaceae</taxon>
        <taxon>Flagellimonas</taxon>
    </lineage>
</organism>
<dbReference type="AlphaFoldDB" id="A0A2T0MIQ7"/>
<dbReference type="RefSeq" id="WP_146129856.1">
    <property type="nucleotide sequence ID" value="NZ_PVYX01000001.1"/>
</dbReference>
<proteinExistence type="predicted"/>
<name>A0A2T0MIQ7_9FLAO</name>
<gene>
    <name evidence="1" type="ORF">CLV81_1472</name>
</gene>
<dbReference type="OrthoDB" id="1348500at2"/>
<dbReference type="Proteomes" id="UP000237640">
    <property type="component" value="Unassembled WGS sequence"/>
</dbReference>
<comment type="caution">
    <text evidence="1">The sequence shown here is derived from an EMBL/GenBank/DDBJ whole genome shotgun (WGS) entry which is preliminary data.</text>
</comment>
<keyword evidence="2" id="KW-1185">Reference proteome</keyword>
<reference evidence="1 2" key="1">
    <citation type="submission" date="2018-03" db="EMBL/GenBank/DDBJ databases">
        <title>Genomic Encyclopedia of Archaeal and Bacterial Type Strains, Phase II (KMG-II): from individual species to whole genera.</title>
        <authorList>
            <person name="Goeker M."/>
        </authorList>
    </citation>
    <scope>NUCLEOTIDE SEQUENCE [LARGE SCALE GENOMIC DNA]</scope>
    <source>
        <strain evidence="1 2">DSM 25027</strain>
    </source>
</reference>
<dbReference type="Gene3D" id="2.40.50.870">
    <property type="entry name" value="Protein of unknown function (DUF3299)"/>
    <property type="match status" value="1"/>
</dbReference>
<evidence type="ECO:0000313" key="2">
    <source>
        <dbReference type="Proteomes" id="UP000237640"/>
    </source>
</evidence>
<dbReference type="EMBL" id="PVYX01000001">
    <property type="protein sequence ID" value="PRX57467.1"/>
    <property type="molecule type" value="Genomic_DNA"/>
</dbReference>
<protein>
    <recommendedName>
        <fullName evidence="3">DUF3299 domain-containing protein</fullName>
    </recommendedName>
</protein>
<evidence type="ECO:0008006" key="3">
    <source>
        <dbReference type="Google" id="ProtNLM"/>
    </source>
</evidence>
<accession>A0A2T0MIQ7</accession>
<sequence>MRVFAVIVFFLMAAEGRTQTTLTWEDLSDGIFWESHTPNALIPGFEKATFSARLRALEGKKISITGYLLVLDGKQSIYLLSKNPMASCFFCGNGGPESIVDLQFDKKVSYGMDALLSVEGTFHLNGNDPNASYYRIENANAVSFK</sequence>